<dbReference type="EMBL" id="MIEK01000045">
    <property type="protein sequence ID" value="OEH81476.1"/>
    <property type="molecule type" value="Genomic_DNA"/>
</dbReference>
<dbReference type="RefSeq" id="WP_069699531.1">
    <property type="nucleotide sequence ID" value="NZ_JAGGMA010000013.1"/>
</dbReference>
<protein>
    <submittedName>
        <fullName evidence="1">Uncharacterized protein</fullName>
    </submittedName>
</protein>
<reference evidence="1 2" key="1">
    <citation type="submission" date="2016-09" db="EMBL/GenBank/DDBJ databases">
        <authorList>
            <person name="Capua I."/>
            <person name="De Benedictis P."/>
            <person name="Joannis T."/>
            <person name="Lombin L.H."/>
            <person name="Cattoli G."/>
        </authorList>
    </citation>
    <scope>NUCLEOTIDE SEQUENCE [LARGE SCALE GENOMIC DNA]</scope>
    <source>
        <strain evidence="1 2">LMG 25899</strain>
    </source>
</reference>
<sequence>MAMKRINKENKKENSNGLKAVKEVSESVVSEKNIVLEEKQHVQGQSVVTNKILGLDTTKKIKKKTTTSKKVISTSKSFLTDKAIAETVKEVGVEFLTSVISQKLKAEHGFASSDISGQLYAKVQAGYLNNRKPTDEEVAYTGKGVRVWTTTPKFWLRYEENIAIVEAENNDLTE</sequence>
<proteinExistence type="predicted"/>
<keyword evidence="2" id="KW-1185">Reference proteome</keyword>
<comment type="caution">
    <text evidence="1">The sequence shown here is derived from an EMBL/GenBank/DDBJ whole genome shotgun (WGS) entry which is preliminary data.</text>
</comment>
<name>A0A1E5KUC9_9ENTE</name>
<dbReference type="Proteomes" id="UP000095256">
    <property type="component" value="Unassembled WGS sequence"/>
</dbReference>
<accession>A0A1E5KUC9</accession>
<evidence type="ECO:0000313" key="1">
    <source>
        <dbReference type="EMBL" id="OEH81476.1"/>
    </source>
</evidence>
<organism evidence="1 2">
    <name type="scientific">Enterococcus rivorum</name>
    <dbReference type="NCBI Taxonomy" id="762845"/>
    <lineage>
        <taxon>Bacteria</taxon>
        <taxon>Bacillati</taxon>
        <taxon>Bacillota</taxon>
        <taxon>Bacilli</taxon>
        <taxon>Lactobacillales</taxon>
        <taxon>Enterococcaceae</taxon>
        <taxon>Enterococcus</taxon>
    </lineage>
</organism>
<gene>
    <name evidence="1" type="ORF">BCR26_04315</name>
</gene>
<dbReference type="AlphaFoldDB" id="A0A1E5KUC9"/>
<evidence type="ECO:0000313" key="2">
    <source>
        <dbReference type="Proteomes" id="UP000095256"/>
    </source>
</evidence>